<gene>
    <name evidence="6" type="ORF">ORI27_18015</name>
</gene>
<feature type="domain" description="HTH tetR-type" evidence="5">
    <location>
        <begin position="106"/>
        <end position="166"/>
    </location>
</feature>
<evidence type="ECO:0000256" key="2">
    <source>
        <dbReference type="ARBA" id="ARBA00023125"/>
    </source>
</evidence>
<dbReference type="InterPro" id="IPR050109">
    <property type="entry name" value="HTH-type_TetR-like_transc_reg"/>
</dbReference>
<dbReference type="Gene3D" id="1.10.357.10">
    <property type="entry name" value="Tetracycline Repressor, domain 2"/>
    <property type="match status" value="2"/>
</dbReference>
<dbReference type="Proteomes" id="UP001300745">
    <property type="component" value="Unassembled WGS sequence"/>
</dbReference>
<dbReference type="PANTHER" id="PTHR30055:SF234">
    <property type="entry name" value="HTH-TYPE TRANSCRIPTIONAL REGULATOR BETI"/>
    <property type="match status" value="1"/>
</dbReference>
<dbReference type="InterPro" id="IPR009057">
    <property type="entry name" value="Homeodomain-like_sf"/>
</dbReference>
<dbReference type="Pfam" id="PF00440">
    <property type="entry name" value="TetR_N"/>
    <property type="match status" value="2"/>
</dbReference>
<dbReference type="SUPFAM" id="SSF46689">
    <property type="entry name" value="Homeodomain-like"/>
    <property type="match status" value="2"/>
</dbReference>
<keyword evidence="3" id="KW-0804">Transcription</keyword>
<dbReference type="PANTHER" id="PTHR30055">
    <property type="entry name" value="HTH-TYPE TRANSCRIPTIONAL REGULATOR RUTR"/>
    <property type="match status" value="1"/>
</dbReference>
<organism evidence="6 7">
    <name type="scientific">Mycobacterium pinniadriaticum</name>
    <dbReference type="NCBI Taxonomy" id="2994102"/>
    <lineage>
        <taxon>Bacteria</taxon>
        <taxon>Bacillati</taxon>
        <taxon>Actinomycetota</taxon>
        <taxon>Actinomycetes</taxon>
        <taxon>Mycobacteriales</taxon>
        <taxon>Mycobacteriaceae</taxon>
        <taxon>Mycobacterium</taxon>
    </lineage>
</organism>
<evidence type="ECO:0000256" key="3">
    <source>
        <dbReference type="ARBA" id="ARBA00023163"/>
    </source>
</evidence>
<comment type="caution">
    <text evidence="6">The sequence shown here is derived from an EMBL/GenBank/DDBJ whole genome shotgun (WGS) entry which is preliminary data.</text>
</comment>
<accession>A0ABT3SGF3</accession>
<name>A0ABT3SGF3_9MYCO</name>
<reference evidence="6 7" key="1">
    <citation type="submission" date="2022-11" db="EMBL/GenBank/DDBJ databases">
        <title>Mycobacterium sp. nov.</title>
        <authorList>
            <person name="Papic B."/>
            <person name="Spicic S."/>
            <person name="Duvnjak S."/>
        </authorList>
    </citation>
    <scope>NUCLEOTIDE SEQUENCE [LARGE SCALE GENOMIC DNA]</scope>
    <source>
        <strain evidence="6 7">CVI_P4</strain>
    </source>
</reference>
<keyword evidence="2 4" id="KW-0238">DNA-binding</keyword>
<evidence type="ECO:0000256" key="1">
    <source>
        <dbReference type="ARBA" id="ARBA00023015"/>
    </source>
</evidence>
<dbReference type="EMBL" id="JAPJDO010000015">
    <property type="protein sequence ID" value="MCX2938597.1"/>
    <property type="molecule type" value="Genomic_DNA"/>
</dbReference>
<evidence type="ECO:0000313" key="7">
    <source>
        <dbReference type="Proteomes" id="UP001300745"/>
    </source>
</evidence>
<evidence type="ECO:0000313" key="6">
    <source>
        <dbReference type="EMBL" id="MCX2938597.1"/>
    </source>
</evidence>
<dbReference type="PRINTS" id="PR00455">
    <property type="entry name" value="HTHTETR"/>
</dbReference>
<keyword evidence="7" id="KW-1185">Reference proteome</keyword>
<protein>
    <submittedName>
        <fullName evidence="6">TetR/AcrR family transcriptional regulator</fullName>
    </submittedName>
</protein>
<dbReference type="PROSITE" id="PS50977">
    <property type="entry name" value="HTH_TETR_2"/>
    <property type="match status" value="2"/>
</dbReference>
<feature type="domain" description="HTH tetR-type" evidence="5">
    <location>
        <begin position="338"/>
        <end position="398"/>
    </location>
</feature>
<feature type="DNA-binding region" description="H-T-H motif" evidence="4">
    <location>
        <begin position="129"/>
        <end position="148"/>
    </location>
</feature>
<evidence type="ECO:0000259" key="5">
    <source>
        <dbReference type="PROSITE" id="PS50977"/>
    </source>
</evidence>
<sequence length="519" mass="57011">MRIAQSDNEATTTYCKAMGHIRCGQFPATQCDLRQVLTFMLETEQYWCVARRCDPSVTSTRSGSTGFSVPRREVNVEESAHSEVTPMVPVRRAPFADDPAVGVRGLRTHQRLLDAALEAFDESGYDRASLDRIAELAGCSRVTVYQYFSGKDELFRILATQVANQMGAALEVLDTITPDEAGRAALLAYFSRLADIQARYEPILRAFEAAAANDASLVGRAAAITRRSVAPFEARVAGSDLPRRLLDPIVELLGTGVIAALGRASILRTAAPEFYGRERVGSALADVAHRVLFGPLPGVNVHPYRSGVRPPILQYSPRATATFERAQDLDAQAAQPGKRTLRAILGVANQLIADSGYRGLRINDLVKAAGVARGSFYTYFENIDDFVSVMGLRAIQQLAAVVRERPDIPARESLRPWLRRYAEVHISTGPLVNVWIEAIEGPLRDERAAVIDWGRRRMATMLDARVVGDVDINAVILVSIIEEFGAKTSTKADLDATLLLIERGFLGPVDQHRTRTPRR</sequence>
<keyword evidence="1" id="KW-0805">Transcription regulation</keyword>
<proteinExistence type="predicted"/>
<dbReference type="InterPro" id="IPR001647">
    <property type="entry name" value="HTH_TetR"/>
</dbReference>
<feature type="DNA-binding region" description="H-T-H motif" evidence="4">
    <location>
        <begin position="361"/>
        <end position="380"/>
    </location>
</feature>
<dbReference type="RefSeq" id="WP_265998340.1">
    <property type="nucleotide sequence ID" value="NZ_JAPJDN010000015.1"/>
</dbReference>
<evidence type="ECO:0000256" key="4">
    <source>
        <dbReference type="PROSITE-ProRule" id="PRU00335"/>
    </source>
</evidence>